<name>A0A8R2BB08_ACYPI</name>
<keyword evidence="4" id="KW-1185">Reference proteome</keyword>
<dbReference type="Proteomes" id="UP000007819">
    <property type="component" value="Unassembled WGS sequence"/>
</dbReference>
<evidence type="ECO:0000313" key="3">
    <source>
        <dbReference type="EnsemblMetazoa" id="XP_008189315.1"/>
    </source>
</evidence>
<evidence type="ECO:0000313" key="4">
    <source>
        <dbReference type="Proteomes" id="UP000007819"/>
    </source>
</evidence>
<evidence type="ECO:0000259" key="2">
    <source>
        <dbReference type="SMART" id="SM00597"/>
    </source>
</evidence>
<dbReference type="PANTHER" id="PTHR45749">
    <property type="match status" value="1"/>
</dbReference>
<dbReference type="RefSeq" id="XP_008189315.1">
    <property type="nucleotide sequence ID" value="XM_008191093.1"/>
</dbReference>
<organism evidence="3 4">
    <name type="scientific">Acyrthosiphon pisum</name>
    <name type="common">Pea aphid</name>
    <dbReference type="NCBI Taxonomy" id="7029"/>
    <lineage>
        <taxon>Eukaryota</taxon>
        <taxon>Metazoa</taxon>
        <taxon>Ecdysozoa</taxon>
        <taxon>Arthropoda</taxon>
        <taxon>Hexapoda</taxon>
        <taxon>Insecta</taxon>
        <taxon>Pterygota</taxon>
        <taxon>Neoptera</taxon>
        <taxon>Paraneoptera</taxon>
        <taxon>Hemiptera</taxon>
        <taxon>Sternorrhyncha</taxon>
        <taxon>Aphidomorpha</taxon>
        <taxon>Aphidoidea</taxon>
        <taxon>Aphididae</taxon>
        <taxon>Macrosiphini</taxon>
        <taxon>Acyrthosiphon</taxon>
    </lineage>
</organism>
<feature type="compositionally biased region" description="Polar residues" evidence="1">
    <location>
        <begin position="1"/>
        <end position="10"/>
    </location>
</feature>
<dbReference type="InterPro" id="IPR006580">
    <property type="entry name" value="Znf_TTF"/>
</dbReference>
<proteinExistence type="predicted"/>
<sequence length="247" mass="28097">MFSIFNFNKSKTSEDDTQKNIPLNTTSSSQQVNELNYDLKHSDTQANIVKDLRDLSTGPAQPILPAYPMTVFGKQKRSFNAKYFNEFKWIEYSVEKNAVFCFCCRIFGCSSTDHVFTKSGFTNWERLGTKFSKHSKLNAHAATQTHLMNLAKMDGHNSSKITGNVLCQVSNAHKEFVLKNRSYLKTLIGILLYLGRQGIAFRGNIENEDSLNRGNYLEACKLICEHNPEFKQVFNGEINYTSPFASK</sequence>
<protein>
    <recommendedName>
        <fullName evidence="2">TTF-type domain-containing protein</fullName>
    </recommendedName>
</protein>
<dbReference type="OrthoDB" id="6617140at2759"/>
<dbReference type="AlphaFoldDB" id="A0A8R2BB08"/>
<reference evidence="4" key="1">
    <citation type="submission" date="2010-06" db="EMBL/GenBank/DDBJ databases">
        <authorList>
            <person name="Jiang H."/>
            <person name="Abraham K."/>
            <person name="Ali S."/>
            <person name="Alsbrooks S.L."/>
            <person name="Anim B.N."/>
            <person name="Anosike U.S."/>
            <person name="Attaway T."/>
            <person name="Bandaranaike D.P."/>
            <person name="Battles P.K."/>
            <person name="Bell S.N."/>
            <person name="Bell A.V."/>
            <person name="Beltran B."/>
            <person name="Bickham C."/>
            <person name="Bustamante Y."/>
            <person name="Caleb T."/>
            <person name="Canada A."/>
            <person name="Cardenas V."/>
            <person name="Carter K."/>
            <person name="Chacko J."/>
            <person name="Chandrabose M.N."/>
            <person name="Chavez D."/>
            <person name="Chavez A."/>
            <person name="Chen L."/>
            <person name="Chu H.-S."/>
            <person name="Claassen K.J."/>
            <person name="Cockrell R."/>
            <person name="Collins M."/>
            <person name="Cooper J.A."/>
            <person name="Cree A."/>
            <person name="Curry S.M."/>
            <person name="Da Y."/>
            <person name="Dao M.D."/>
            <person name="Das B."/>
            <person name="Davila M.-L."/>
            <person name="Davy-Carroll L."/>
            <person name="Denson S."/>
            <person name="Dinh H."/>
            <person name="Ebong V.E."/>
            <person name="Edwards J.R."/>
            <person name="Egan A."/>
            <person name="El-Daye J."/>
            <person name="Escobedo L."/>
            <person name="Fernandez S."/>
            <person name="Fernando P.R."/>
            <person name="Flagg N."/>
            <person name="Forbes L.D."/>
            <person name="Fowler R.G."/>
            <person name="Fu Q."/>
            <person name="Gabisi R.A."/>
            <person name="Ganer J."/>
            <person name="Garbino Pronczuk A."/>
            <person name="Garcia R.M."/>
            <person name="Garner T."/>
            <person name="Garrett T.E."/>
            <person name="Gonzalez D.A."/>
            <person name="Hamid H."/>
            <person name="Hawkins E.S."/>
            <person name="Hirani K."/>
            <person name="Hogues M.E."/>
            <person name="Hollins B."/>
            <person name="Hsiao C.-H."/>
            <person name="Jabil R."/>
            <person name="James M.L."/>
            <person name="Jhangiani S.N."/>
            <person name="Johnson B."/>
            <person name="Johnson Q."/>
            <person name="Joshi V."/>
            <person name="Kalu J.B."/>
            <person name="Kam C."/>
            <person name="Kashfia A."/>
            <person name="Keebler J."/>
            <person name="Kisamo H."/>
            <person name="Kovar C.L."/>
            <person name="Lago L.A."/>
            <person name="Lai C.-Y."/>
            <person name="Laidlaw J."/>
            <person name="Lara F."/>
            <person name="Le T.-K."/>
            <person name="Lee S.L."/>
            <person name="Legall F.H."/>
            <person name="Lemon S.J."/>
            <person name="Lewis L.R."/>
            <person name="Li B."/>
            <person name="Liu Y."/>
            <person name="Liu Y.-S."/>
            <person name="Lopez J."/>
            <person name="Lozado R.J."/>
            <person name="Lu J."/>
            <person name="Madu R.C."/>
            <person name="Maheshwari M."/>
            <person name="Maheshwari R."/>
            <person name="Malloy K."/>
            <person name="Martinez E."/>
            <person name="Mathew T."/>
            <person name="Mercado I.C."/>
            <person name="Mercado C."/>
            <person name="Meyer B."/>
            <person name="Montgomery K."/>
            <person name="Morgan M.B."/>
            <person name="Munidasa M."/>
            <person name="Nazareth L.V."/>
            <person name="Nelson J."/>
            <person name="Ng B.M."/>
            <person name="Nguyen N.B."/>
            <person name="Nguyen P.Q."/>
            <person name="Nguyen T."/>
            <person name="Obregon M."/>
            <person name="Okwuonu G.O."/>
            <person name="Onwere C.G."/>
            <person name="Orozco G."/>
            <person name="Parra A."/>
            <person name="Patel S."/>
            <person name="Patil S."/>
            <person name="Perez A."/>
            <person name="Perez Y."/>
            <person name="Pham C."/>
            <person name="Primus E.L."/>
            <person name="Pu L.-L."/>
            <person name="Puazo M."/>
            <person name="Qin X."/>
            <person name="Quiroz J.B."/>
            <person name="Reese J."/>
            <person name="Richards S."/>
            <person name="Rives C.M."/>
            <person name="Robberts R."/>
            <person name="Ruiz S.J."/>
            <person name="Ruiz M.J."/>
            <person name="Santibanez J."/>
            <person name="Schneider B.W."/>
            <person name="Sisson I."/>
            <person name="Smith M."/>
            <person name="Sodergren E."/>
            <person name="Song X.-Z."/>
            <person name="Song B.B."/>
            <person name="Summersgill H."/>
            <person name="Thelus R."/>
            <person name="Thornton R.D."/>
            <person name="Trejos Z.Y."/>
            <person name="Usmani K."/>
            <person name="Vattathil S."/>
            <person name="Villasana D."/>
            <person name="Walker D.L."/>
            <person name="Wang S."/>
            <person name="Wang K."/>
            <person name="White C.S."/>
            <person name="Williams A.C."/>
            <person name="Williamson J."/>
            <person name="Wilson K."/>
            <person name="Woghiren I.O."/>
            <person name="Woodworth J.R."/>
            <person name="Worley K.C."/>
            <person name="Wright R.A."/>
            <person name="Wu W."/>
            <person name="Young L."/>
            <person name="Zhang L."/>
            <person name="Zhang J."/>
            <person name="Zhu Y."/>
            <person name="Muzny D.M."/>
            <person name="Weinstock G."/>
            <person name="Gibbs R.A."/>
        </authorList>
    </citation>
    <scope>NUCLEOTIDE SEQUENCE [LARGE SCALE GENOMIC DNA]</scope>
    <source>
        <strain evidence="4">LSR1</strain>
    </source>
</reference>
<dbReference type="EnsemblMetazoa" id="XM_008191093.1">
    <property type="protein sequence ID" value="XP_008189315.1"/>
    <property type="gene ID" value="LOC103311470"/>
</dbReference>
<feature type="domain" description="TTF-type" evidence="2">
    <location>
        <begin position="75"/>
        <end position="163"/>
    </location>
</feature>
<dbReference type="GeneID" id="103311470"/>
<dbReference type="SMART" id="SM00597">
    <property type="entry name" value="ZnF_TTF"/>
    <property type="match status" value="1"/>
</dbReference>
<reference evidence="3" key="2">
    <citation type="submission" date="2022-06" db="UniProtKB">
        <authorList>
            <consortium name="EnsemblMetazoa"/>
        </authorList>
    </citation>
    <scope>IDENTIFICATION</scope>
</reference>
<dbReference type="KEGG" id="api:103311470"/>
<accession>A0A8R2BB08</accession>
<dbReference type="PANTHER" id="PTHR45749:SF37">
    <property type="entry name" value="OS05G0311600 PROTEIN"/>
    <property type="match status" value="1"/>
</dbReference>
<evidence type="ECO:0000256" key="1">
    <source>
        <dbReference type="SAM" id="MobiDB-lite"/>
    </source>
</evidence>
<feature type="region of interest" description="Disordered" evidence="1">
    <location>
        <begin position="1"/>
        <end position="24"/>
    </location>
</feature>